<feature type="region of interest" description="Disordered" evidence="1">
    <location>
        <begin position="92"/>
        <end position="136"/>
    </location>
</feature>
<dbReference type="STRING" id="767769.A0A1L9UEV8"/>
<dbReference type="AlphaFoldDB" id="A0A1L9UEV8"/>
<dbReference type="EMBL" id="KV878687">
    <property type="protein sequence ID" value="OJJ70200.1"/>
    <property type="molecule type" value="Genomic_DNA"/>
</dbReference>
<protein>
    <recommendedName>
        <fullName evidence="4">Nitrogen regulatory protein areA GATA-like domain-containing protein</fullName>
    </recommendedName>
</protein>
<dbReference type="OrthoDB" id="5563539at2759"/>
<dbReference type="RefSeq" id="XP_067477449.1">
    <property type="nucleotide sequence ID" value="XM_067618206.1"/>
</dbReference>
<feature type="compositionally biased region" description="Low complexity" evidence="1">
    <location>
        <begin position="92"/>
        <end position="110"/>
    </location>
</feature>
<name>A0A1L9UEV8_ASPBC</name>
<sequence>MSRPKVVRDDLMIEEDAKVNVDYLAHSWTYEEMWATRKHVRQINQHSLVRCRFENALWRAWLASTRQTIRMPAAFISWDKDSDITWLYGPLKSSRSPSPTPSETPSTQAPRKPSLKRKPSIWEIPENPSTTSNDSTDGKSLLGRFWNITIHSVPSIILSSRQNWNKRQKCRVRFEEEVQQCQYTRDGGNTLSQYSYNYNYPFFLEEAGLYESHHVQQTIEPLPSTYLTGYEAFQPVDSGQYYPLSNFLDELEYVSIFVHWPAVPPRVS</sequence>
<evidence type="ECO:0000313" key="3">
    <source>
        <dbReference type="Proteomes" id="UP000184499"/>
    </source>
</evidence>
<evidence type="ECO:0008006" key="4">
    <source>
        <dbReference type="Google" id="ProtNLM"/>
    </source>
</evidence>
<keyword evidence="3" id="KW-1185">Reference proteome</keyword>
<dbReference type="OMA" id="AHSWTYE"/>
<dbReference type="Proteomes" id="UP000184499">
    <property type="component" value="Unassembled WGS sequence"/>
</dbReference>
<accession>A0A1L9UEV8</accession>
<organism evidence="2 3">
    <name type="scientific">Aspergillus brasiliensis (strain CBS 101740 / IMI 381727 / IBT 21946)</name>
    <dbReference type="NCBI Taxonomy" id="767769"/>
    <lineage>
        <taxon>Eukaryota</taxon>
        <taxon>Fungi</taxon>
        <taxon>Dikarya</taxon>
        <taxon>Ascomycota</taxon>
        <taxon>Pezizomycotina</taxon>
        <taxon>Eurotiomycetes</taxon>
        <taxon>Eurotiomycetidae</taxon>
        <taxon>Eurotiales</taxon>
        <taxon>Aspergillaceae</taxon>
        <taxon>Aspergillus</taxon>
        <taxon>Aspergillus subgen. Circumdati</taxon>
    </lineage>
</organism>
<evidence type="ECO:0000313" key="2">
    <source>
        <dbReference type="EMBL" id="OJJ70200.1"/>
    </source>
</evidence>
<dbReference type="VEuPathDB" id="FungiDB:ASPBRDRAFT_130164"/>
<evidence type="ECO:0000256" key="1">
    <source>
        <dbReference type="SAM" id="MobiDB-lite"/>
    </source>
</evidence>
<reference evidence="3" key="1">
    <citation type="journal article" date="2017" name="Genome Biol.">
        <title>Comparative genomics reveals high biological diversity and specific adaptations in the industrially and medically important fungal genus Aspergillus.</title>
        <authorList>
            <person name="de Vries R.P."/>
            <person name="Riley R."/>
            <person name="Wiebenga A."/>
            <person name="Aguilar-Osorio G."/>
            <person name="Amillis S."/>
            <person name="Uchima C.A."/>
            <person name="Anderluh G."/>
            <person name="Asadollahi M."/>
            <person name="Askin M."/>
            <person name="Barry K."/>
            <person name="Battaglia E."/>
            <person name="Bayram O."/>
            <person name="Benocci T."/>
            <person name="Braus-Stromeyer S.A."/>
            <person name="Caldana C."/>
            <person name="Canovas D."/>
            <person name="Cerqueira G.C."/>
            <person name="Chen F."/>
            <person name="Chen W."/>
            <person name="Choi C."/>
            <person name="Clum A."/>
            <person name="Dos Santos R.A."/>
            <person name="Damasio A.R."/>
            <person name="Diallinas G."/>
            <person name="Emri T."/>
            <person name="Fekete E."/>
            <person name="Flipphi M."/>
            <person name="Freyberg S."/>
            <person name="Gallo A."/>
            <person name="Gournas C."/>
            <person name="Habgood R."/>
            <person name="Hainaut M."/>
            <person name="Harispe M.L."/>
            <person name="Henrissat B."/>
            <person name="Hilden K.S."/>
            <person name="Hope R."/>
            <person name="Hossain A."/>
            <person name="Karabika E."/>
            <person name="Karaffa L."/>
            <person name="Karanyi Z."/>
            <person name="Krasevec N."/>
            <person name="Kuo A."/>
            <person name="Kusch H."/>
            <person name="LaButti K."/>
            <person name="Lagendijk E.L."/>
            <person name="Lapidus A."/>
            <person name="Levasseur A."/>
            <person name="Lindquist E."/>
            <person name="Lipzen A."/>
            <person name="Logrieco A.F."/>
            <person name="MacCabe A."/>
            <person name="Maekelae M.R."/>
            <person name="Malavazi I."/>
            <person name="Melin P."/>
            <person name="Meyer V."/>
            <person name="Mielnichuk N."/>
            <person name="Miskei M."/>
            <person name="Molnar A.P."/>
            <person name="Mule G."/>
            <person name="Ngan C.Y."/>
            <person name="Orejas M."/>
            <person name="Orosz E."/>
            <person name="Ouedraogo J.P."/>
            <person name="Overkamp K.M."/>
            <person name="Park H.-S."/>
            <person name="Perrone G."/>
            <person name="Piumi F."/>
            <person name="Punt P.J."/>
            <person name="Ram A.F."/>
            <person name="Ramon A."/>
            <person name="Rauscher S."/>
            <person name="Record E."/>
            <person name="Riano-Pachon D.M."/>
            <person name="Robert V."/>
            <person name="Roehrig J."/>
            <person name="Ruller R."/>
            <person name="Salamov A."/>
            <person name="Salih N.S."/>
            <person name="Samson R.A."/>
            <person name="Sandor E."/>
            <person name="Sanguinetti M."/>
            <person name="Schuetze T."/>
            <person name="Sepcic K."/>
            <person name="Shelest E."/>
            <person name="Sherlock G."/>
            <person name="Sophianopoulou V."/>
            <person name="Squina F.M."/>
            <person name="Sun H."/>
            <person name="Susca A."/>
            <person name="Todd R.B."/>
            <person name="Tsang A."/>
            <person name="Unkles S.E."/>
            <person name="van de Wiele N."/>
            <person name="van Rossen-Uffink D."/>
            <person name="Oliveira J.V."/>
            <person name="Vesth T.C."/>
            <person name="Visser J."/>
            <person name="Yu J.-H."/>
            <person name="Zhou M."/>
            <person name="Andersen M.R."/>
            <person name="Archer D.B."/>
            <person name="Baker S.E."/>
            <person name="Benoit I."/>
            <person name="Brakhage A.A."/>
            <person name="Braus G.H."/>
            <person name="Fischer R."/>
            <person name="Frisvad J.C."/>
            <person name="Goldman G.H."/>
            <person name="Houbraken J."/>
            <person name="Oakley B."/>
            <person name="Pocsi I."/>
            <person name="Scazzocchio C."/>
            <person name="Seiboth B."/>
            <person name="vanKuyk P.A."/>
            <person name="Wortman J."/>
            <person name="Dyer P.S."/>
            <person name="Grigoriev I.V."/>
        </authorList>
    </citation>
    <scope>NUCLEOTIDE SEQUENCE [LARGE SCALE GENOMIC DNA]</scope>
    <source>
        <strain evidence="3">CBS 101740 / IMI 381727 / IBT 21946</strain>
    </source>
</reference>
<gene>
    <name evidence="2" type="ORF">ASPBRDRAFT_130164</name>
</gene>
<dbReference type="GeneID" id="93570694"/>
<proteinExistence type="predicted"/>